<dbReference type="EMBL" id="AHAT01004887">
    <property type="status" value="NOT_ANNOTATED_CDS"/>
    <property type="molecule type" value="Genomic_DNA"/>
</dbReference>
<evidence type="ECO:0000313" key="12">
    <source>
        <dbReference type="Proteomes" id="UP000018468"/>
    </source>
</evidence>
<evidence type="ECO:0000256" key="7">
    <source>
        <dbReference type="ARBA" id="ARBA00022839"/>
    </source>
</evidence>
<evidence type="ECO:0000256" key="1">
    <source>
        <dbReference type="ARBA" id="ARBA00000493"/>
    </source>
</evidence>
<accession>W5NCM5</accession>
<dbReference type="OMA" id="LGAICED"/>
<evidence type="ECO:0000256" key="3">
    <source>
        <dbReference type="ARBA" id="ARBA00012115"/>
    </source>
</evidence>
<dbReference type="Pfam" id="PF00929">
    <property type="entry name" value="RNase_T"/>
    <property type="match status" value="1"/>
</dbReference>
<dbReference type="HOGENOM" id="CLU_090099_0_0_1"/>
<dbReference type="SMART" id="SM00479">
    <property type="entry name" value="EXOIII"/>
    <property type="match status" value="1"/>
</dbReference>
<dbReference type="eggNOG" id="ENOG502RYIA">
    <property type="taxonomic scope" value="Eukaryota"/>
</dbReference>
<dbReference type="GO" id="GO:0008311">
    <property type="term" value="F:double-stranded DNA 3'-5' DNA exonuclease activity"/>
    <property type="evidence" value="ECO:0007669"/>
    <property type="project" value="UniProtKB-EC"/>
</dbReference>
<comment type="catalytic activity">
    <reaction evidence="1">
        <text>Exonucleolytic cleavage in the 3'- to 5'-direction to yield nucleoside 5'-phosphates.</text>
        <dbReference type="EC" id="3.1.11.2"/>
    </reaction>
</comment>
<dbReference type="GO" id="GO:0008296">
    <property type="term" value="F:3'-5'-DNA exonuclease activity"/>
    <property type="evidence" value="ECO:0000318"/>
    <property type="project" value="GO_Central"/>
</dbReference>
<evidence type="ECO:0000256" key="9">
    <source>
        <dbReference type="ARBA" id="ARBA00025769"/>
    </source>
</evidence>
<evidence type="ECO:0000259" key="10">
    <source>
        <dbReference type="SMART" id="SM00479"/>
    </source>
</evidence>
<evidence type="ECO:0000256" key="4">
    <source>
        <dbReference type="ARBA" id="ARBA00022722"/>
    </source>
</evidence>
<keyword evidence="4" id="KW-0540">Nuclease</keyword>
<dbReference type="Bgee" id="ENSLOCG00000014933">
    <property type="expression patterns" value="Expressed in intestine and 13 other cell types or tissues"/>
</dbReference>
<keyword evidence="6" id="KW-0378">Hydrolase</keyword>
<comment type="cofactor">
    <cofactor evidence="2">
        <name>Mg(2+)</name>
        <dbReference type="ChEBI" id="CHEBI:18420"/>
    </cofactor>
</comment>
<reference evidence="11" key="3">
    <citation type="submission" date="2025-09" db="UniProtKB">
        <authorList>
            <consortium name="Ensembl"/>
        </authorList>
    </citation>
    <scope>IDENTIFICATION</scope>
</reference>
<comment type="similarity">
    <text evidence="9">Belongs to the exonuclease superfamily. TREX family.</text>
</comment>
<keyword evidence="5" id="KW-0479">Metal-binding</keyword>
<dbReference type="EC" id="3.1.11.2" evidence="3"/>
<evidence type="ECO:0000256" key="6">
    <source>
        <dbReference type="ARBA" id="ARBA00022801"/>
    </source>
</evidence>
<protein>
    <recommendedName>
        <fullName evidence="3">exodeoxyribonuclease III</fullName>
        <ecNumber evidence="3">3.1.11.2</ecNumber>
    </recommendedName>
</protein>
<dbReference type="SUPFAM" id="SSF53098">
    <property type="entry name" value="Ribonuclease H-like"/>
    <property type="match status" value="1"/>
</dbReference>
<dbReference type="GO" id="GO:0005737">
    <property type="term" value="C:cytoplasm"/>
    <property type="evidence" value="ECO:0000318"/>
    <property type="project" value="GO_Central"/>
</dbReference>
<dbReference type="FunFam" id="3.30.420.10:FF:000247">
    <property type="entry name" value="Si:ch1073-296i8.2"/>
    <property type="match status" value="1"/>
</dbReference>
<keyword evidence="7" id="KW-0269">Exonuclease</keyword>
<feature type="domain" description="Exonuclease" evidence="10">
    <location>
        <begin position="13"/>
        <end position="192"/>
    </location>
</feature>
<dbReference type="InterPro" id="IPR013520">
    <property type="entry name" value="Ribonucl_H"/>
</dbReference>
<reference evidence="11" key="2">
    <citation type="submission" date="2025-08" db="UniProtKB">
        <authorList>
            <consortium name="Ensembl"/>
        </authorList>
    </citation>
    <scope>IDENTIFICATION</scope>
</reference>
<dbReference type="Gene3D" id="3.30.420.10">
    <property type="entry name" value="Ribonuclease H-like superfamily/Ribonuclease H"/>
    <property type="match status" value="1"/>
</dbReference>
<dbReference type="Proteomes" id="UP000018468">
    <property type="component" value="Linkage group LG3"/>
</dbReference>
<dbReference type="STRING" id="7918.ENSLOCP00000018384"/>
<dbReference type="AlphaFoldDB" id="W5NCM5"/>
<dbReference type="GO" id="GO:0006308">
    <property type="term" value="P:DNA catabolic process"/>
    <property type="evidence" value="ECO:0000318"/>
    <property type="project" value="GO_Central"/>
</dbReference>
<dbReference type="CDD" id="cd06127">
    <property type="entry name" value="DEDDh"/>
    <property type="match status" value="1"/>
</dbReference>
<dbReference type="PANTHER" id="PTHR13058">
    <property type="entry name" value="THREE PRIME REPAIR EXONUCLEASE 1, 2"/>
    <property type="match status" value="1"/>
</dbReference>
<keyword evidence="12" id="KW-1185">Reference proteome</keyword>
<reference evidence="12" key="1">
    <citation type="submission" date="2011-12" db="EMBL/GenBank/DDBJ databases">
        <title>The Draft Genome of Lepisosteus oculatus.</title>
        <authorList>
            <consortium name="The Broad Institute Genome Assembly &amp; Analysis Group"/>
            <consortium name="Computational R&amp;D Group"/>
            <consortium name="and Sequencing Platform"/>
            <person name="Di Palma F."/>
            <person name="Alfoldi J."/>
            <person name="Johnson J."/>
            <person name="Berlin A."/>
            <person name="Gnerre S."/>
            <person name="Jaffe D."/>
            <person name="MacCallum I."/>
            <person name="Young S."/>
            <person name="Walker B.J."/>
            <person name="Lander E.S."/>
            <person name="Lindblad-Toh K."/>
        </authorList>
    </citation>
    <scope>NUCLEOTIDE SEQUENCE [LARGE SCALE GENOMIC DNA]</scope>
</reference>
<dbReference type="PANTHER" id="PTHR13058:SF22">
    <property type="entry name" value="EXODEOXYRIBONUCLEASE III"/>
    <property type="match status" value="1"/>
</dbReference>
<dbReference type="GO" id="GO:0003676">
    <property type="term" value="F:nucleic acid binding"/>
    <property type="evidence" value="ECO:0007669"/>
    <property type="project" value="InterPro"/>
</dbReference>
<organism evidence="11 12">
    <name type="scientific">Lepisosteus oculatus</name>
    <name type="common">Spotted gar</name>
    <dbReference type="NCBI Taxonomy" id="7918"/>
    <lineage>
        <taxon>Eukaryota</taxon>
        <taxon>Metazoa</taxon>
        <taxon>Chordata</taxon>
        <taxon>Craniata</taxon>
        <taxon>Vertebrata</taxon>
        <taxon>Euteleostomi</taxon>
        <taxon>Actinopterygii</taxon>
        <taxon>Neopterygii</taxon>
        <taxon>Holostei</taxon>
        <taxon>Semionotiformes</taxon>
        <taxon>Lepisosteidae</taxon>
        <taxon>Lepisosteus</taxon>
    </lineage>
</organism>
<evidence type="ECO:0000256" key="2">
    <source>
        <dbReference type="ARBA" id="ARBA00001946"/>
    </source>
</evidence>
<dbReference type="InterPro" id="IPR036397">
    <property type="entry name" value="RNaseH_sf"/>
</dbReference>
<dbReference type="GO" id="GO:0046872">
    <property type="term" value="F:metal ion binding"/>
    <property type="evidence" value="ECO:0007669"/>
    <property type="project" value="UniProtKB-KW"/>
</dbReference>
<sequence length="200" mass="22544">TRGNATQSQSEYTLVFFDLETTGLDVAACDIVQLSAISGEETFNLHMVPRCRMTDEASRITGFTVQGQALLLHGGPVKTVTHGEALSSFIDFLRSFHQPLLVAHNAKRFDCPVLSRALDEFSLKDEFQQVVAGFLDTFLLSKELLAATKVNKYSQQYLVKLFLHKTYMAHNALEDVRALQELYNKWNPAPAMVRKQRFSL</sequence>
<evidence type="ECO:0000256" key="5">
    <source>
        <dbReference type="ARBA" id="ARBA00022723"/>
    </source>
</evidence>
<name>W5NCM5_LEPOC</name>
<dbReference type="InterPro" id="IPR040393">
    <property type="entry name" value="TREX1/2"/>
</dbReference>
<evidence type="ECO:0000313" key="11">
    <source>
        <dbReference type="Ensembl" id="ENSLOCP00000018384.1"/>
    </source>
</evidence>
<dbReference type="Ensembl" id="ENSLOCT00000018416.1">
    <property type="protein sequence ID" value="ENSLOCP00000018384.1"/>
    <property type="gene ID" value="ENSLOCG00000014933.1"/>
</dbReference>
<dbReference type="InterPro" id="IPR012337">
    <property type="entry name" value="RNaseH-like_sf"/>
</dbReference>
<dbReference type="InParanoid" id="W5NCM5"/>
<dbReference type="GeneTree" id="ENSGT00390000012715"/>
<proteinExistence type="inferred from homology"/>
<evidence type="ECO:0000256" key="8">
    <source>
        <dbReference type="ARBA" id="ARBA00022842"/>
    </source>
</evidence>
<keyword evidence="8" id="KW-0460">Magnesium</keyword>